<keyword evidence="7" id="KW-1133">Transmembrane helix</keyword>
<evidence type="ECO:0000256" key="6">
    <source>
        <dbReference type="ARBA" id="ARBA00022984"/>
    </source>
</evidence>
<evidence type="ECO:0000259" key="10">
    <source>
        <dbReference type="Pfam" id="PF00912"/>
    </source>
</evidence>
<comment type="pathway">
    <text evidence="2">Cell wall biogenesis; peptidoglycan biosynthesis.</text>
</comment>
<dbReference type="InterPro" id="IPR036950">
    <property type="entry name" value="PBP_transglycosylase"/>
</dbReference>
<evidence type="ECO:0000256" key="4">
    <source>
        <dbReference type="ARBA" id="ARBA00022692"/>
    </source>
</evidence>
<keyword evidence="5" id="KW-0133">Cell shape</keyword>
<name>A0ABY0IIK9_9BACT</name>
<dbReference type="Gene3D" id="1.10.3810.10">
    <property type="entry name" value="Biosynthetic peptidoglycan transglycosylase-like"/>
    <property type="match status" value="1"/>
</dbReference>
<dbReference type="Pfam" id="PF00912">
    <property type="entry name" value="Transgly"/>
    <property type="match status" value="1"/>
</dbReference>
<evidence type="ECO:0000313" key="11">
    <source>
        <dbReference type="EMBL" id="RZF22799.1"/>
    </source>
</evidence>
<evidence type="ECO:0000256" key="2">
    <source>
        <dbReference type="ARBA" id="ARBA00004752"/>
    </source>
</evidence>
<dbReference type="EMBL" id="QDKL01000001">
    <property type="protein sequence ID" value="RZF22799.1"/>
    <property type="molecule type" value="Genomic_DNA"/>
</dbReference>
<keyword evidence="6" id="KW-0573">Peptidoglycan synthesis</keyword>
<comment type="subcellular location">
    <subcellularLocation>
        <location evidence="1">Membrane</location>
    </subcellularLocation>
</comment>
<evidence type="ECO:0000256" key="9">
    <source>
        <dbReference type="ARBA" id="ARBA00023316"/>
    </source>
</evidence>
<dbReference type="RefSeq" id="WP_114705745.1">
    <property type="nucleotide sequence ID" value="NZ_QDKL01000001.1"/>
</dbReference>
<accession>A0ABY0IIK9</accession>
<keyword evidence="12" id="KW-1185">Reference proteome</keyword>
<keyword evidence="9" id="KW-0961">Cell wall biogenesis/degradation</keyword>
<dbReference type="PANTHER" id="PTHR32282">
    <property type="entry name" value="BINDING PROTEIN TRANSPEPTIDASE, PUTATIVE-RELATED"/>
    <property type="match status" value="1"/>
</dbReference>
<organism evidence="11 12">
    <name type="scientific">Halobacteriovorax vibrionivorans</name>
    <dbReference type="NCBI Taxonomy" id="2152716"/>
    <lineage>
        <taxon>Bacteria</taxon>
        <taxon>Pseudomonadati</taxon>
        <taxon>Bdellovibrionota</taxon>
        <taxon>Bacteriovoracia</taxon>
        <taxon>Bacteriovoracales</taxon>
        <taxon>Halobacteriovoraceae</taxon>
        <taxon>Halobacteriovorax</taxon>
    </lineage>
</organism>
<dbReference type="SUPFAM" id="SSF53955">
    <property type="entry name" value="Lysozyme-like"/>
    <property type="match status" value="1"/>
</dbReference>
<keyword evidence="8" id="KW-0472">Membrane</keyword>
<dbReference type="InterPro" id="IPR023346">
    <property type="entry name" value="Lysozyme-like_dom_sf"/>
</dbReference>
<evidence type="ECO:0000256" key="7">
    <source>
        <dbReference type="ARBA" id="ARBA00022989"/>
    </source>
</evidence>
<comment type="caution">
    <text evidence="11">The sequence shown here is derived from an EMBL/GenBank/DDBJ whole genome shotgun (WGS) entry which is preliminary data.</text>
</comment>
<gene>
    <name evidence="11" type="ORF">DAY19_03230</name>
</gene>
<dbReference type="PANTHER" id="PTHR32282:SF27">
    <property type="entry name" value="PENICILLIN-BINDING PROTEIN 1A"/>
    <property type="match status" value="1"/>
</dbReference>
<evidence type="ECO:0000256" key="3">
    <source>
        <dbReference type="ARBA" id="ARBA00022679"/>
    </source>
</evidence>
<dbReference type="InterPro" id="IPR001264">
    <property type="entry name" value="Glyco_trans_51"/>
</dbReference>
<sequence length="265" mass="31227">MLKKMILLFILVGGLLSGYLFTQVPVLNINKLANSYVKNEYRNESIHYRIVHKRPRKWASLKALPKHVYYAFIVSEDWSFYNHQGVDLRQIYMAIKDHLNGEKLRGASTISQQLIKNLYTKSERSLQRKVFELFSTMYLENRLTKDKILETYLNIIEFGEGLYGITEASWFYFKKRPDDLNPKEAAFLAMLLPNPKVYSQSFRDKELTEFANKIVNSILNKLKVVKVITPEELDDYRDSNLSFEKTKVQSVKNKKQILEDEFFEL</sequence>
<evidence type="ECO:0000256" key="5">
    <source>
        <dbReference type="ARBA" id="ARBA00022960"/>
    </source>
</evidence>
<dbReference type="Proteomes" id="UP000443582">
    <property type="component" value="Unassembled WGS sequence"/>
</dbReference>
<keyword evidence="4" id="KW-0812">Transmembrane</keyword>
<protein>
    <recommendedName>
        <fullName evidence="10">Glycosyl transferase family 51 domain-containing protein</fullName>
    </recommendedName>
</protein>
<dbReference type="InterPro" id="IPR050396">
    <property type="entry name" value="Glycosyltr_51/Transpeptidase"/>
</dbReference>
<keyword evidence="3" id="KW-0808">Transferase</keyword>
<evidence type="ECO:0000256" key="8">
    <source>
        <dbReference type="ARBA" id="ARBA00023136"/>
    </source>
</evidence>
<evidence type="ECO:0000256" key="1">
    <source>
        <dbReference type="ARBA" id="ARBA00004370"/>
    </source>
</evidence>
<feature type="domain" description="Glycosyl transferase family 51" evidence="10">
    <location>
        <begin position="50"/>
        <end position="215"/>
    </location>
</feature>
<proteinExistence type="predicted"/>
<evidence type="ECO:0000313" key="12">
    <source>
        <dbReference type="Proteomes" id="UP000443582"/>
    </source>
</evidence>
<reference evidence="12" key="1">
    <citation type="journal article" date="2019" name="Int. J. Syst. Evol. Microbiol.">
        <title>Halobacteriovorax valvorus sp. nov., a novel prokaryotic predator isolated from coastal seawater of China.</title>
        <authorList>
            <person name="Chen M.-X."/>
        </authorList>
    </citation>
    <scope>NUCLEOTIDE SEQUENCE [LARGE SCALE GENOMIC DNA]</scope>
    <source>
        <strain evidence="12">BL9</strain>
    </source>
</reference>